<evidence type="ECO:0000313" key="2">
    <source>
        <dbReference type="Proteomes" id="UP000654075"/>
    </source>
</evidence>
<accession>A0A813FV08</accession>
<proteinExistence type="predicted"/>
<sequence>MLRSGSNSQLLCKKTFGLLGIIRVRSQIGEVTGNCDRLPVFLNSLLLGHGFNQEGSSLIHFIKRSKAGFYAFDTKVDYTVMSKVASVFSGGMLALFAQAVRL</sequence>
<protein>
    <submittedName>
        <fullName evidence="1">Uncharacterized protein</fullName>
    </submittedName>
</protein>
<gene>
    <name evidence="1" type="ORF">PGLA1383_LOCUS33782</name>
</gene>
<organism evidence="1 2">
    <name type="scientific">Polarella glacialis</name>
    <name type="common">Dinoflagellate</name>
    <dbReference type="NCBI Taxonomy" id="89957"/>
    <lineage>
        <taxon>Eukaryota</taxon>
        <taxon>Sar</taxon>
        <taxon>Alveolata</taxon>
        <taxon>Dinophyceae</taxon>
        <taxon>Suessiales</taxon>
        <taxon>Suessiaceae</taxon>
        <taxon>Polarella</taxon>
    </lineage>
</organism>
<keyword evidence="2" id="KW-1185">Reference proteome</keyword>
<dbReference type="EMBL" id="CAJNNV010025788">
    <property type="protein sequence ID" value="CAE8616077.1"/>
    <property type="molecule type" value="Genomic_DNA"/>
</dbReference>
<evidence type="ECO:0000313" key="1">
    <source>
        <dbReference type="EMBL" id="CAE8616077.1"/>
    </source>
</evidence>
<dbReference type="AlphaFoldDB" id="A0A813FV08"/>
<dbReference type="Proteomes" id="UP000654075">
    <property type="component" value="Unassembled WGS sequence"/>
</dbReference>
<comment type="caution">
    <text evidence="1">The sequence shown here is derived from an EMBL/GenBank/DDBJ whole genome shotgun (WGS) entry which is preliminary data.</text>
</comment>
<name>A0A813FV08_POLGL</name>
<reference evidence="1" key="1">
    <citation type="submission" date="2021-02" db="EMBL/GenBank/DDBJ databases">
        <authorList>
            <person name="Dougan E. K."/>
            <person name="Rhodes N."/>
            <person name="Thang M."/>
            <person name="Chan C."/>
        </authorList>
    </citation>
    <scope>NUCLEOTIDE SEQUENCE</scope>
</reference>